<dbReference type="Proteomes" id="UP000629619">
    <property type="component" value="Unassembled WGS sequence"/>
</dbReference>
<sequence>MGPMLRIPGGSFAIGTPPWMLDWLERSDQPLPRIWFQDETPQVNRTVATFHLDRDPVTVREFRAFVDDCGYRTDAERRGFSMVYGVDGWGDWDGAHWRSPGGPGTNLDGLDEHPVVHISYGDATAYAKWAGNRLPTEEEWEYAARGPQFRIWPWGDDWGGHEANTAEHHAGTLTTLDAWRKWWIAMVEQQGAMPLTTAVGSFAGPGDSPFGCRDMAGNVYEWTSTRSYLYHPATECDPTVRAATGRYRVIRGGSWMNFRYQVRCAERIHGDPHGWSSFAHGFRCARDD</sequence>
<dbReference type="SUPFAM" id="SSF56436">
    <property type="entry name" value="C-type lectin-like"/>
    <property type="match status" value="1"/>
</dbReference>
<proteinExistence type="predicted"/>
<protein>
    <recommendedName>
        <fullName evidence="1">Sulfatase-modifying factor enzyme-like domain-containing protein</fullName>
    </recommendedName>
</protein>
<evidence type="ECO:0000259" key="1">
    <source>
        <dbReference type="Pfam" id="PF03781"/>
    </source>
</evidence>
<dbReference type="AlphaFoldDB" id="A0A919TM95"/>
<dbReference type="RefSeq" id="WP_203682461.1">
    <property type="nucleotide sequence ID" value="NZ_BOMW01000044.1"/>
</dbReference>
<feature type="domain" description="Sulfatase-modifying factor enzyme-like" evidence="1">
    <location>
        <begin position="4"/>
        <end position="286"/>
    </location>
</feature>
<comment type="caution">
    <text evidence="2">The sequence shown here is derived from an EMBL/GenBank/DDBJ whole genome shotgun (WGS) entry which is preliminary data.</text>
</comment>
<dbReference type="Pfam" id="PF03781">
    <property type="entry name" value="FGE-sulfatase"/>
    <property type="match status" value="1"/>
</dbReference>
<dbReference type="Gene3D" id="3.90.1580.10">
    <property type="entry name" value="paralog of FGE (formylglycine-generating enzyme)"/>
    <property type="match status" value="1"/>
</dbReference>
<dbReference type="EMBL" id="BOMW01000044">
    <property type="protein sequence ID" value="GIF07043.1"/>
    <property type="molecule type" value="Genomic_DNA"/>
</dbReference>
<dbReference type="InterPro" id="IPR051043">
    <property type="entry name" value="Sulfatase_Mod_Factor_Kinase"/>
</dbReference>
<evidence type="ECO:0000313" key="2">
    <source>
        <dbReference type="EMBL" id="GIF07043.1"/>
    </source>
</evidence>
<dbReference type="InterPro" id="IPR005532">
    <property type="entry name" value="SUMF_dom"/>
</dbReference>
<keyword evidence="3" id="KW-1185">Reference proteome</keyword>
<dbReference type="PANTHER" id="PTHR23150">
    <property type="entry name" value="SULFATASE MODIFYING FACTOR 1, 2"/>
    <property type="match status" value="1"/>
</dbReference>
<organism evidence="2 3">
    <name type="scientific">Actinoplanes siamensis</name>
    <dbReference type="NCBI Taxonomy" id="1223317"/>
    <lineage>
        <taxon>Bacteria</taxon>
        <taxon>Bacillati</taxon>
        <taxon>Actinomycetota</taxon>
        <taxon>Actinomycetes</taxon>
        <taxon>Micromonosporales</taxon>
        <taxon>Micromonosporaceae</taxon>
        <taxon>Actinoplanes</taxon>
    </lineage>
</organism>
<name>A0A919TM95_9ACTN</name>
<evidence type="ECO:0000313" key="3">
    <source>
        <dbReference type="Proteomes" id="UP000629619"/>
    </source>
</evidence>
<accession>A0A919TM95</accession>
<dbReference type="InterPro" id="IPR016187">
    <property type="entry name" value="CTDL_fold"/>
</dbReference>
<gene>
    <name evidence="2" type="ORF">Asi03nite_45810</name>
</gene>
<dbReference type="PANTHER" id="PTHR23150:SF19">
    <property type="entry name" value="FORMYLGLYCINE-GENERATING ENZYME"/>
    <property type="match status" value="1"/>
</dbReference>
<dbReference type="InterPro" id="IPR042095">
    <property type="entry name" value="SUMF_sf"/>
</dbReference>
<dbReference type="GO" id="GO:0120147">
    <property type="term" value="F:formylglycine-generating oxidase activity"/>
    <property type="evidence" value="ECO:0007669"/>
    <property type="project" value="TreeGrafter"/>
</dbReference>
<reference evidence="2" key="1">
    <citation type="submission" date="2021-01" db="EMBL/GenBank/DDBJ databases">
        <title>Whole genome shotgun sequence of Actinoplanes siamensis NBRC 109076.</title>
        <authorList>
            <person name="Komaki H."/>
            <person name="Tamura T."/>
        </authorList>
    </citation>
    <scope>NUCLEOTIDE SEQUENCE</scope>
    <source>
        <strain evidence="2">NBRC 109076</strain>
    </source>
</reference>